<proteinExistence type="predicted"/>
<sequence>MTSFNTVTHPSRETNVTNIGGDQVITSHMHNIIIHHHVHYNVVGVSAFPADHTGATGGDARDAFPEAAEHPGIVPIGAPGSVWARFLSMFGLR</sequence>
<accession>A0A166STR5</accession>
<protein>
    <submittedName>
        <fullName evidence="1">Uncharacterized protein</fullName>
    </submittedName>
</protein>
<name>A0A166STR5_9AGAM</name>
<dbReference type="Proteomes" id="UP000076532">
    <property type="component" value="Unassembled WGS sequence"/>
</dbReference>
<evidence type="ECO:0000313" key="2">
    <source>
        <dbReference type="Proteomes" id="UP000076532"/>
    </source>
</evidence>
<dbReference type="AlphaFoldDB" id="A0A166STR5"/>
<gene>
    <name evidence="1" type="ORF">FIBSPDRAFT_946333</name>
</gene>
<organism evidence="1 2">
    <name type="scientific">Athelia psychrophila</name>
    <dbReference type="NCBI Taxonomy" id="1759441"/>
    <lineage>
        <taxon>Eukaryota</taxon>
        <taxon>Fungi</taxon>
        <taxon>Dikarya</taxon>
        <taxon>Basidiomycota</taxon>
        <taxon>Agaricomycotina</taxon>
        <taxon>Agaricomycetes</taxon>
        <taxon>Agaricomycetidae</taxon>
        <taxon>Atheliales</taxon>
        <taxon>Atheliaceae</taxon>
        <taxon>Athelia</taxon>
    </lineage>
</organism>
<keyword evidence="2" id="KW-1185">Reference proteome</keyword>
<reference evidence="1 2" key="1">
    <citation type="journal article" date="2016" name="Mol. Biol. Evol.">
        <title>Comparative Genomics of Early-Diverging Mushroom-Forming Fungi Provides Insights into the Origins of Lignocellulose Decay Capabilities.</title>
        <authorList>
            <person name="Nagy L.G."/>
            <person name="Riley R."/>
            <person name="Tritt A."/>
            <person name="Adam C."/>
            <person name="Daum C."/>
            <person name="Floudas D."/>
            <person name="Sun H."/>
            <person name="Yadav J.S."/>
            <person name="Pangilinan J."/>
            <person name="Larsson K.H."/>
            <person name="Matsuura K."/>
            <person name="Barry K."/>
            <person name="Labutti K."/>
            <person name="Kuo R."/>
            <person name="Ohm R.A."/>
            <person name="Bhattacharya S.S."/>
            <person name="Shirouzu T."/>
            <person name="Yoshinaga Y."/>
            <person name="Martin F.M."/>
            <person name="Grigoriev I.V."/>
            <person name="Hibbett D.S."/>
        </authorList>
    </citation>
    <scope>NUCLEOTIDE SEQUENCE [LARGE SCALE GENOMIC DNA]</scope>
    <source>
        <strain evidence="1 2">CBS 109695</strain>
    </source>
</reference>
<evidence type="ECO:0000313" key="1">
    <source>
        <dbReference type="EMBL" id="KZP29816.1"/>
    </source>
</evidence>
<dbReference type="EMBL" id="KV417496">
    <property type="protein sequence ID" value="KZP29816.1"/>
    <property type="molecule type" value="Genomic_DNA"/>
</dbReference>